<sequence>MKELVELQRGQITVESQLGQGTRFQVFLPLQPAAELVPEKLGIPLSSDTGLTAVAQASTGEQPLILLVEDNPELADFIQDSLPQQYRICRATNGAEGLEQALSELPDLVISDVMMPVMDGYTFCHQLKADERTSHIPVILLTAKAALDSRLEGLTRGADDYLTKPFHVPELNLRIHNLLERQRRYQEYLRQELSRPASTPAPSLPTAPPDPFLEKLYTVVAERLDDTAFGVEQLADQMNMSRVHLHRKLKTLVGLPAGDVIRNYRLKQATRYLREGLNSSETAYRVGFDSPPYFAKCFREVYQMSPSEFARQN</sequence>
<dbReference type="InterPro" id="IPR036890">
    <property type="entry name" value="HATPase_C_sf"/>
</dbReference>
<dbReference type="InterPro" id="IPR001789">
    <property type="entry name" value="Sig_transdc_resp-reg_receiver"/>
</dbReference>
<proteinExistence type="predicted"/>
<dbReference type="PROSITE" id="PS50110">
    <property type="entry name" value="RESPONSE_REGULATORY"/>
    <property type="match status" value="1"/>
</dbReference>
<dbReference type="CDD" id="cd17574">
    <property type="entry name" value="REC_OmpR"/>
    <property type="match status" value="1"/>
</dbReference>
<organism evidence="7 8">
    <name type="scientific">Adhaeribacter arboris</name>
    <dbReference type="NCBI Taxonomy" id="2072846"/>
    <lineage>
        <taxon>Bacteria</taxon>
        <taxon>Pseudomonadati</taxon>
        <taxon>Bacteroidota</taxon>
        <taxon>Cytophagia</taxon>
        <taxon>Cytophagales</taxon>
        <taxon>Hymenobacteraceae</taxon>
        <taxon>Adhaeribacter</taxon>
    </lineage>
</organism>
<dbReference type="Gene3D" id="1.10.10.60">
    <property type="entry name" value="Homeodomain-like"/>
    <property type="match status" value="1"/>
</dbReference>
<dbReference type="PANTHER" id="PTHR43547">
    <property type="entry name" value="TWO-COMPONENT HISTIDINE KINASE"/>
    <property type="match status" value="1"/>
</dbReference>
<evidence type="ECO:0000256" key="1">
    <source>
        <dbReference type="ARBA" id="ARBA00022553"/>
    </source>
</evidence>
<reference evidence="7 8" key="1">
    <citation type="submission" date="2018-03" db="EMBL/GenBank/DDBJ databases">
        <title>Adhaeribacter sp. HMF7605 Genome sequencing and assembly.</title>
        <authorList>
            <person name="Kang H."/>
            <person name="Kang J."/>
            <person name="Cha I."/>
            <person name="Kim H."/>
            <person name="Joh K."/>
        </authorList>
    </citation>
    <scope>NUCLEOTIDE SEQUENCE [LARGE SCALE GENOMIC DNA]</scope>
    <source>
        <strain evidence="7 8">HMF7605</strain>
    </source>
</reference>
<dbReference type="Gene3D" id="3.30.565.10">
    <property type="entry name" value="Histidine kinase-like ATPase, C-terminal domain"/>
    <property type="match status" value="1"/>
</dbReference>
<dbReference type="Pfam" id="PF12833">
    <property type="entry name" value="HTH_18"/>
    <property type="match status" value="1"/>
</dbReference>
<feature type="domain" description="HTH araC/xylS-type" evidence="5">
    <location>
        <begin position="214"/>
        <end position="312"/>
    </location>
</feature>
<accession>A0A2T2Y9V8</accession>
<dbReference type="SMART" id="SM00342">
    <property type="entry name" value="HTH_ARAC"/>
    <property type="match status" value="1"/>
</dbReference>
<evidence type="ECO:0000256" key="4">
    <source>
        <dbReference type="PROSITE-ProRule" id="PRU00169"/>
    </source>
</evidence>
<comment type="caution">
    <text evidence="7">The sequence shown here is derived from an EMBL/GenBank/DDBJ whole genome shotgun (WGS) entry which is preliminary data.</text>
</comment>
<dbReference type="AlphaFoldDB" id="A0A2T2Y9V8"/>
<dbReference type="OrthoDB" id="9797097at2"/>
<dbReference type="InterPro" id="IPR011006">
    <property type="entry name" value="CheY-like_superfamily"/>
</dbReference>
<protein>
    <submittedName>
        <fullName evidence="7">Uncharacterized protein</fullName>
    </submittedName>
</protein>
<evidence type="ECO:0000259" key="5">
    <source>
        <dbReference type="PROSITE" id="PS01124"/>
    </source>
</evidence>
<name>A0A2T2Y9V8_9BACT</name>
<dbReference type="GO" id="GO:0000155">
    <property type="term" value="F:phosphorelay sensor kinase activity"/>
    <property type="evidence" value="ECO:0007669"/>
    <property type="project" value="TreeGrafter"/>
</dbReference>
<evidence type="ECO:0000313" key="8">
    <source>
        <dbReference type="Proteomes" id="UP000240357"/>
    </source>
</evidence>
<evidence type="ECO:0000256" key="2">
    <source>
        <dbReference type="ARBA" id="ARBA00023015"/>
    </source>
</evidence>
<dbReference type="Gene3D" id="3.40.50.2300">
    <property type="match status" value="1"/>
</dbReference>
<dbReference type="Pfam" id="PF00072">
    <property type="entry name" value="Response_reg"/>
    <property type="match status" value="1"/>
</dbReference>
<keyword evidence="3" id="KW-0804">Transcription</keyword>
<dbReference type="SUPFAM" id="SSF52172">
    <property type="entry name" value="CheY-like"/>
    <property type="match status" value="1"/>
</dbReference>
<dbReference type="PROSITE" id="PS01124">
    <property type="entry name" value="HTH_ARAC_FAMILY_2"/>
    <property type="match status" value="1"/>
</dbReference>
<keyword evidence="2" id="KW-0805">Transcription regulation</keyword>
<evidence type="ECO:0000259" key="6">
    <source>
        <dbReference type="PROSITE" id="PS50110"/>
    </source>
</evidence>
<dbReference type="SUPFAM" id="SSF46689">
    <property type="entry name" value="Homeodomain-like"/>
    <property type="match status" value="1"/>
</dbReference>
<keyword evidence="1 4" id="KW-0597">Phosphoprotein</keyword>
<dbReference type="GO" id="GO:0043565">
    <property type="term" value="F:sequence-specific DNA binding"/>
    <property type="evidence" value="ECO:0007669"/>
    <property type="project" value="InterPro"/>
</dbReference>
<keyword evidence="8" id="KW-1185">Reference proteome</keyword>
<feature type="domain" description="Response regulatory" evidence="6">
    <location>
        <begin position="64"/>
        <end position="179"/>
    </location>
</feature>
<evidence type="ECO:0000256" key="3">
    <source>
        <dbReference type="ARBA" id="ARBA00023163"/>
    </source>
</evidence>
<dbReference type="InterPro" id="IPR009057">
    <property type="entry name" value="Homeodomain-like_sf"/>
</dbReference>
<dbReference type="PANTHER" id="PTHR43547:SF2">
    <property type="entry name" value="HYBRID SIGNAL TRANSDUCTION HISTIDINE KINASE C"/>
    <property type="match status" value="1"/>
</dbReference>
<dbReference type="EMBL" id="PYFT01000001">
    <property type="protein sequence ID" value="PSR52292.1"/>
    <property type="molecule type" value="Genomic_DNA"/>
</dbReference>
<dbReference type="Proteomes" id="UP000240357">
    <property type="component" value="Unassembled WGS sequence"/>
</dbReference>
<dbReference type="GO" id="GO:0003700">
    <property type="term" value="F:DNA-binding transcription factor activity"/>
    <property type="evidence" value="ECO:0007669"/>
    <property type="project" value="InterPro"/>
</dbReference>
<dbReference type="SUPFAM" id="SSF55874">
    <property type="entry name" value="ATPase domain of HSP90 chaperone/DNA topoisomerase II/histidine kinase"/>
    <property type="match status" value="1"/>
</dbReference>
<feature type="modified residue" description="4-aspartylphosphate" evidence="4">
    <location>
        <position position="112"/>
    </location>
</feature>
<evidence type="ECO:0000313" key="7">
    <source>
        <dbReference type="EMBL" id="PSR52292.1"/>
    </source>
</evidence>
<dbReference type="SMART" id="SM00448">
    <property type="entry name" value="REC"/>
    <property type="match status" value="1"/>
</dbReference>
<gene>
    <name evidence="7" type="ORF">AHMF7605_01525</name>
</gene>
<dbReference type="InterPro" id="IPR018060">
    <property type="entry name" value="HTH_AraC"/>
</dbReference>